<sequence length="521" mass="59640">MDDLFRTVPEQAIPVEAQIVGEVPKWIKGCLLRNGPAMYEIGKDAYNHWFDGLGMLHSYCIEDGKVTYTSRHLRSQAFLRGQEKRGIAMAEFGTPVPPDPCKNIFARFFSLFVPPERTDNCSVSVMNMKGKVYAGSDSPYFFGFDSHTLQTYQSYNLRKDCGVPLRMFSITPHPHQDEEGRVYNVAVSLRNGTKYNFLEIPSDPSPIPEKEENPLKGTKIVATFEPKNKLCYYHSFAITPNYFVFIENPFVVNVWRLLTMKIKGRSFHECMKWDGSQPSRFYLISRKTGQCIARYTVESFFAFHHVNAYENDTDVFVDICCYPNANIVYQYYLSNLRTKSEHEVSKGFPEGTLRRYRVPVPPSKCKKPSFEPLPTYSDGQDFKLLHYGIELPQINYRFFNGKPYRFVYGLKQRKPGDFLNQIVKIDVLAKTTKYWDKKYCYPSEPVFIPALGGSDEDDGVIVSAVVGTNGKKSFLLILDAKTFDEVARAIIDRPVAHSLHGMFQPNSPITPGVVKRAWVET</sequence>
<dbReference type="Proteomes" id="UP000515163">
    <property type="component" value="Unplaced"/>
</dbReference>
<dbReference type="GO" id="GO:0003834">
    <property type="term" value="F:beta-carotene 15,15'-dioxygenase activity"/>
    <property type="evidence" value="ECO:0007669"/>
    <property type="project" value="TreeGrafter"/>
</dbReference>
<feature type="binding site" evidence="5">
    <location>
        <position position="304"/>
    </location>
    <ligand>
        <name>Fe cation</name>
        <dbReference type="ChEBI" id="CHEBI:24875"/>
        <note>catalytic</note>
    </ligand>
</feature>
<evidence type="ECO:0000313" key="8">
    <source>
        <dbReference type="RefSeq" id="XP_031562026.1"/>
    </source>
</evidence>
<dbReference type="RefSeq" id="XP_031562026.1">
    <property type="nucleotide sequence ID" value="XM_031706166.1"/>
</dbReference>
<dbReference type="GO" id="GO:0046872">
    <property type="term" value="F:metal ion binding"/>
    <property type="evidence" value="ECO:0007669"/>
    <property type="project" value="UniProtKB-KW"/>
</dbReference>
<keyword evidence="2 5" id="KW-0479">Metal-binding</keyword>
<dbReference type="PANTHER" id="PTHR10543">
    <property type="entry name" value="BETA-CAROTENE DIOXYGENASE"/>
    <property type="match status" value="1"/>
</dbReference>
<keyword evidence="6" id="KW-0503">Monooxygenase</keyword>
<protein>
    <submittedName>
        <fullName evidence="8">Beta,beta-carotene 15,15'-dioxygenase-like</fullName>
    </submittedName>
    <submittedName>
        <fullName evidence="6">Beta,beta-carotene 15,15'-monooxygenase</fullName>
    </submittedName>
</protein>
<dbReference type="AlphaFoldDB" id="A0A1D7XF19"/>
<reference evidence="6" key="1">
    <citation type="submission" date="2015-09" db="EMBL/GenBank/DDBJ databases">
        <title>Comparative analysis of genes involved in UV response from Cnidarian species.</title>
        <authorList>
            <person name="Muller J.N."/>
            <person name="Pavasovic A."/>
            <person name="Amin S."/>
            <person name="Smith H."/>
            <person name="Prentis P."/>
        </authorList>
    </citation>
    <scope>NUCLEOTIDE SEQUENCE</scope>
</reference>
<evidence type="ECO:0000313" key="6">
    <source>
        <dbReference type="EMBL" id="AOQ25783.1"/>
    </source>
</evidence>
<dbReference type="PANTHER" id="PTHR10543:SF24">
    <property type="entry name" value="CAROTENOID ISOMEROOXYGENASE"/>
    <property type="match status" value="1"/>
</dbReference>
<gene>
    <name evidence="8" type="primary">LOC116297854</name>
</gene>
<feature type="binding site" evidence="5">
    <location>
        <position position="173"/>
    </location>
    <ligand>
        <name>Fe cation</name>
        <dbReference type="ChEBI" id="CHEBI:24875"/>
        <note>catalytic</note>
    </ligand>
</feature>
<feature type="binding site" evidence="5">
    <location>
        <position position="500"/>
    </location>
    <ligand>
        <name>Fe cation</name>
        <dbReference type="ChEBI" id="CHEBI:24875"/>
        <note>catalytic</note>
    </ligand>
</feature>
<dbReference type="GeneID" id="116297854"/>
<evidence type="ECO:0000256" key="3">
    <source>
        <dbReference type="ARBA" id="ARBA00023002"/>
    </source>
</evidence>
<dbReference type="GO" id="GO:0016121">
    <property type="term" value="P:carotene catabolic process"/>
    <property type="evidence" value="ECO:0007669"/>
    <property type="project" value="TreeGrafter"/>
</dbReference>
<evidence type="ECO:0000256" key="5">
    <source>
        <dbReference type="PIRSR" id="PIRSR604294-1"/>
    </source>
</evidence>
<dbReference type="GO" id="GO:0010436">
    <property type="term" value="F:carotenoid dioxygenase activity"/>
    <property type="evidence" value="ECO:0007669"/>
    <property type="project" value="TreeGrafter"/>
</dbReference>
<reference evidence="8" key="2">
    <citation type="submission" date="2025-04" db="UniProtKB">
        <authorList>
            <consortium name="RefSeq"/>
        </authorList>
    </citation>
    <scope>IDENTIFICATION</scope>
    <source>
        <tissue evidence="8">Tentacle</tissue>
    </source>
</reference>
<keyword evidence="7" id="KW-1185">Reference proteome</keyword>
<keyword evidence="4 5" id="KW-0408">Iron</keyword>
<evidence type="ECO:0000256" key="2">
    <source>
        <dbReference type="ARBA" id="ARBA00022723"/>
    </source>
</evidence>
<dbReference type="OrthoDB" id="407010at2759"/>
<evidence type="ECO:0000256" key="4">
    <source>
        <dbReference type="ARBA" id="ARBA00023004"/>
    </source>
</evidence>
<keyword evidence="3" id="KW-0560">Oxidoreductase</keyword>
<feature type="binding site" evidence="5">
    <location>
        <position position="234"/>
    </location>
    <ligand>
        <name>Fe cation</name>
        <dbReference type="ChEBI" id="CHEBI:24875"/>
        <note>catalytic</note>
    </ligand>
</feature>
<dbReference type="KEGG" id="aten:116297854"/>
<proteinExistence type="evidence at transcript level"/>
<comment type="cofactor">
    <cofactor evidence="5">
        <name>Fe(2+)</name>
        <dbReference type="ChEBI" id="CHEBI:29033"/>
    </cofactor>
    <text evidence="5">Binds 1 Fe(2+) ion per subunit.</text>
</comment>
<organism evidence="6">
    <name type="scientific">Actinia tenebrosa</name>
    <name type="common">Australian red waratah sea anemone</name>
    <dbReference type="NCBI Taxonomy" id="6105"/>
    <lineage>
        <taxon>Eukaryota</taxon>
        <taxon>Metazoa</taxon>
        <taxon>Cnidaria</taxon>
        <taxon>Anthozoa</taxon>
        <taxon>Hexacorallia</taxon>
        <taxon>Actiniaria</taxon>
        <taxon>Actiniidae</taxon>
        <taxon>Actinia</taxon>
    </lineage>
</organism>
<dbReference type="GO" id="GO:0004497">
    <property type="term" value="F:monooxygenase activity"/>
    <property type="evidence" value="ECO:0007669"/>
    <property type="project" value="UniProtKB-KW"/>
</dbReference>
<dbReference type="Pfam" id="PF03055">
    <property type="entry name" value="RPE65"/>
    <property type="match status" value="1"/>
</dbReference>
<name>A0A1D7XF19_ACTTE</name>
<comment type="similarity">
    <text evidence="1">Belongs to the carotenoid oxygenase family.</text>
</comment>
<dbReference type="InterPro" id="IPR004294">
    <property type="entry name" value="Carotenoid_Oase"/>
</dbReference>
<accession>A0A1D7XF19</accession>
<evidence type="ECO:0000313" key="7">
    <source>
        <dbReference type="Proteomes" id="UP000515163"/>
    </source>
</evidence>
<dbReference type="EMBL" id="KT779419">
    <property type="protein sequence ID" value="AOQ25783.1"/>
    <property type="molecule type" value="mRNA"/>
</dbReference>
<evidence type="ECO:0000256" key="1">
    <source>
        <dbReference type="ARBA" id="ARBA00006787"/>
    </source>
</evidence>